<evidence type="ECO:0000313" key="2">
    <source>
        <dbReference type="EMBL" id="EEC11880.1"/>
    </source>
</evidence>
<dbReference type="VEuPathDB" id="VectorBase:ISCW008877"/>
<organism>
    <name type="scientific">Ixodes scapularis</name>
    <name type="common">Black-legged tick</name>
    <name type="synonym">Deer tick</name>
    <dbReference type="NCBI Taxonomy" id="6945"/>
    <lineage>
        <taxon>Eukaryota</taxon>
        <taxon>Metazoa</taxon>
        <taxon>Ecdysozoa</taxon>
        <taxon>Arthropoda</taxon>
        <taxon>Chelicerata</taxon>
        <taxon>Arachnida</taxon>
        <taxon>Acari</taxon>
        <taxon>Parasitiformes</taxon>
        <taxon>Ixodida</taxon>
        <taxon>Ixodoidea</taxon>
        <taxon>Ixodidae</taxon>
        <taxon>Ixodinae</taxon>
        <taxon>Ixodes</taxon>
    </lineage>
</organism>
<dbReference type="Proteomes" id="UP000001555">
    <property type="component" value="Unassembled WGS sequence"/>
</dbReference>
<dbReference type="AlphaFoldDB" id="B7PZ58"/>
<keyword evidence="1" id="KW-0472">Membrane</keyword>
<dbReference type="VEuPathDB" id="VectorBase:ISCI008877"/>
<dbReference type="EMBL" id="ABJB010469675">
    <property type="status" value="NOT_ANNOTATED_CDS"/>
    <property type="molecule type" value="Genomic_DNA"/>
</dbReference>
<dbReference type="VEuPathDB" id="VectorBase:ISCP_009096"/>
<dbReference type="PaxDb" id="6945-B7PZ58"/>
<gene>
    <name evidence="2" type="ORF">IscW_ISCW008877</name>
</gene>
<evidence type="ECO:0000313" key="3">
    <source>
        <dbReference type="EnsemblMetazoa" id="ISCW008877-PA"/>
    </source>
</evidence>
<reference evidence="3" key="2">
    <citation type="submission" date="2020-05" db="UniProtKB">
        <authorList>
            <consortium name="EnsemblMetazoa"/>
        </authorList>
    </citation>
    <scope>IDENTIFICATION</scope>
    <source>
        <strain evidence="3">wikel</strain>
    </source>
</reference>
<accession>B7PZ58</accession>
<reference evidence="2 4" key="1">
    <citation type="submission" date="2008-03" db="EMBL/GenBank/DDBJ databases">
        <title>Annotation of Ixodes scapularis.</title>
        <authorList>
            <consortium name="Ixodes scapularis Genome Project Consortium"/>
            <person name="Caler E."/>
            <person name="Hannick L.I."/>
            <person name="Bidwell S."/>
            <person name="Joardar V."/>
            <person name="Thiagarajan M."/>
            <person name="Amedeo P."/>
            <person name="Galinsky K.J."/>
            <person name="Schobel S."/>
            <person name="Inman J."/>
            <person name="Hostetler J."/>
            <person name="Miller J."/>
            <person name="Hammond M."/>
            <person name="Megy K."/>
            <person name="Lawson D."/>
            <person name="Kodira C."/>
            <person name="Sutton G."/>
            <person name="Meyer J."/>
            <person name="Hill C.A."/>
            <person name="Birren B."/>
            <person name="Nene V."/>
            <person name="Collins F."/>
            <person name="Alarcon-Chaidez F."/>
            <person name="Wikel S."/>
            <person name="Strausberg R."/>
        </authorList>
    </citation>
    <scope>NUCLEOTIDE SEQUENCE [LARGE SCALE GENOMIC DNA]</scope>
    <source>
        <strain evidence="4">Wikel</strain>
        <strain evidence="2">Wikel colony</strain>
    </source>
</reference>
<protein>
    <submittedName>
        <fullName evidence="2 3">Uncharacterized protein</fullName>
    </submittedName>
</protein>
<keyword evidence="1" id="KW-1133">Transmembrane helix</keyword>
<keyword evidence="4" id="KW-1185">Reference proteome</keyword>
<dbReference type="HOGENOM" id="CLU_1919364_0_0_1"/>
<dbReference type="EMBL" id="DS824490">
    <property type="protein sequence ID" value="EEC11880.1"/>
    <property type="molecule type" value="Genomic_DNA"/>
</dbReference>
<name>B7PZ58_IXOSC</name>
<sequence length="132" mass="15389">MKVIKIMLVFIKAPIDKEVGFWQVCRILNVSDSQVRVARRYWFLARCCNRRLACMSGVACHWPRTYLLGWSPNSLWPEIFSMCLVGMMALAAVCLAETDLWKMLSRVFYSTPHLYVSRTPLHCLLSTEQERK</sequence>
<dbReference type="InParanoid" id="B7PZ58"/>
<evidence type="ECO:0000256" key="1">
    <source>
        <dbReference type="SAM" id="Phobius"/>
    </source>
</evidence>
<feature type="transmembrane region" description="Helical" evidence="1">
    <location>
        <begin position="75"/>
        <end position="96"/>
    </location>
</feature>
<evidence type="ECO:0000313" key="4">
    <source>
        <dbReference type="Proteomes" id="UP000001555"/>
    </source>
</evidence>
<dbReference type="EnsemblMetazoa" id="ISCW008877-RA">
    <property type="protein sequence ID" value="ISCW008877-PA"/>
    <property type="gene ID" value="ISCW008877"/>
</dbReference>
<proteinExistence type="predicted"/>
<keyword evidence="1" id="KW-0812">Transmembrane</keyword>
<dbReference type="OrthoDB" id="6593433at2759"/>